<sequence>MPVPQTPGKTATRTARRHSTKISVKQVRPSERSMFTGLRSPRLLTSFLHFTRLPLPSHFPGDIQTIYLLTSHKT</sequence>
<organism evidence="2 3">
    <name type="scientific">Portunus trituberculatus</name>
    <name type="common">Swimming crab</name>
    <name type="synonym">Neptunus trituberculatus</name>
    <dbReference type="NCBI Taxonomy" id="210409"/>
    <lineage>
        <taxon>Eukaryota</taxon>
        <taxon>Metazoa</taxon>
        <taxon>Ecdysozoa</taxon>
        <taxon>Arthropoda</taxon>
        <taxon>Crustacea</taxon>
        <taxon>Multicrustacea</taxon>
        <taxon>Malacostraca</taxon>
        <taxon>Eumalacostraca</taxon>
        <taxon>Eucarida</taxon>
        <taxon>Decapoda</taxon>
        <taxon>Pleocyemata</taxon>
        <taxon>Brachyura</taxon>
        <taxon>Eubrachyura</taxon>
        <taxon>Portunoidea</taxon>
        <taxon>Portunidae</taxon>
        <taxon>Portuninae</taxon>
        <taxon>Portunus</taxon>
    </lineage>
</organism>
<reference evidence="2 3" key="1">
    <citation type="submission" date="2019-05" db="EMBL/GenBank/DDBJ databases">
        <title>Another draft genome of Portunus trituberculatus and its Hox gene families provides insights of decapod evolution.</title>
        <authorList>
            <person name="Jeong J.-H."/>
            <person name="Song I."/>
            <person name="Kim S."/>
            <person name="Choi T."/>
            <person name="Kim D."/>
            <person name="Ryu S."/>
            <person name="Kim W."/>
        </authorList>
    </citation>
    <scope>NUCLEOTIDE SEQUENCE [LARGE SCALE GENOMIC DNA]</scope>
    <source>
        <tissue evidence="2">Muscle</tissue>
    </source>
</reference>
<dbReference type="Proteomes" id="UP000324222">
    <property type="component" value="Unassembled WGS sequence"/>
</dbReference>
<proteinExistence type="predicted"/>
<name>A0A5B7D525_PORTR</name>
<evidence type="ECO:0000256" key="1">
    <source>
        <dbReference type="SAM" id="MobiDB-lite"/>
    </source>
</evidence>
<protein>
    <submittedName>
        <fullName evidence="2">Uncharacterized protein</fullName>
    </submittedName>
</protein>
<dbReference type="AlphaFoldDB" id="A0A5B7D525"/>
<keyword evidence="3" id="KW-1185">Reference proteome</keyword>
<accession>A0A5B7D525</accession>
<comment type="caution">
    <text evidence="2">The sequence shown here is derived from an EMBL/GenBank/DDBJ whole genome shotgun (WGS) entry which is preliminary data.</text>
</comment>
<feature type="region of interest" description="Disordered" evidence="1">
    <location>
        <begin position="1"/>
        <end position="32"/>
    </location>
</feature>
<evidence type="ECO:0000313" key="2">
    <source>
        <dbReference type="EMBL" id="MPC15223.1"/>
    </source>
</evidence>
<gene>
    <name evidence="2" type="ORF">E2C01_008008</name>
</gene>
<dbReference type="EMBL" id="VSRR010000409">
    <property type="protein sequence ID" value="MPC15223.1"/>
    <property type="molecule type" value="Genomic_DNA"/>
</dbReference>
<evidence type="ECO:0000313" key="3">
    <source>
        <dbReference type="Proteomes" id="UP000324222"/>
    </source>
</evidence>